<keyword evidence="6 8" id="KW-1133">Transmembrane helix</keyword>
<name>A0ABS5ZB06_9GAMM</name>
<comment type="caution">
    <text evidence="10">The sequence shown here is derived from an EMBL/GenBank/DDBJ whole genome shotgun (WGS) entry which is preliminary data.</text>
</comment>
<dbReference type="NCBIfam" id="TIGR00710">
    <property type="entry name" value="efflux_Bcr_CflA"/>
    <property type="match status" value="1"/>
</dbReference>
<comment type="caution">
    <text evidence="8">Lacks conserved residue(s) required for the propagation of feature annotation.</text>
</comment>
<evidence type="ECO:0000313" key="10">
    <source>
        <dbReference type="EMBL" id="MBU2711247.1"/>
    </source>
</evidence>
<evidence type="ECO:0000256" key="3">
    <source>
        <dbReference type="ARBA" id="ARBA00022448"/>
    </source>
</evidence>
<comment type="subcellular location">
    <subcellularLocation>
        <location evidence="8">Cell inner membrane</location>
        <topology evidence="8">Multi-pass membrane protein</topology>
    </subcellularLocation>
    <subcellularLocation>
        <location evidence="1">Cell membrane</location>
        <topology evidence="1">Multi-pass membrane protein</topology>
    </subcellularLocation>
</comment>
<keyword evidence="3 8" id="KW-0813">Transport</keyword>
<dbReference type="EMBL" id="JAGSOY010000017">
    <property type="protein sequence ID" value="MBU2711247.1"/>
    <property type="molecule type" value="Genomic_DNA"/>
</dbReference>
<feature type="transmembrane region" description="Helical" evidence="8">
    <location>
        <begin position="161"/>
        <end position="181"/>
    </location>
</feature>
<sequence length="395" mass="43400">MSKNTSQPYLIPLLALLAAFPPIATDMYLPAMELLQNTWQASLTGINLTLVLFFTFFSLFLLIYGPLSDRFGRRPVLINGISIYIIGSFLCAFSTSLNQLIVFRCLQAIGAASASVVALAISKDVYQGKKREHVLAYITMIMAIAPIVSPMIGAIMVDYLAWPWLFISQALLGGIALYGCIKLKETVNQLVLTSTRDVLISYVKLLRNSWFRQHNWMQMCSILPMFAFIGASPAIYMDQFEVSAQMYSLLFALNAFGLMAGAFVFSKLRNYLAPRYLMLIGKIGILLASLAMFLFAGDAVLQDFVICMLVITFSIGVMRPVTNSQALEGVKQFAGTASAILSFSTFVGAACSMYLVSLGSVLTPWQWVAVIGMIGGAFSLWCWVMTASAAKQYVS</sequence>
<dbReference type="InterPro" id="IPR036259">
    <property type="entry name" value="MFS_trans_sf"/>
</dbReference>
<organism evidence="10 11">
    <name type="scientific">Zooshikella harenae</name>
    <dbReference type="NCBI Taxonomy" id="2827238"/>
    <lineage>
        <taxon>Bacteria</taxon>
        <taxon>Pseudomonadati</taxon>
        <taxon>Pseudomonadota</taxon>
        <taxon>Gammaproteobacteria</taxon>
        <taxon>Oceanospirillales</taxon>
        <taxon>Zooshikellaceae</taxon>
        <taxon>Zooshikella</taxon>
    </lineage>
</organism>
<feature type="transmembrane region" description="Helical" evidence="8">
    <location>
        <begin position="276"/>
        <end position="295"/>
    </location>
</feature>
<feature type="transmembrane region" description="Helical" evidence="8">
    <location>
        <begin position="41"/>
        <end position="64"/>
    </location>
</feature>
<keyword evidence="5 8" id="KW-0812">Transmembrane</keyword>
<keyword evidence="7 8" id="KW-0472">Membrane</keyword>
<reference evidence="10 11" key="1">
    <citation type="submission" date="2021-04" db="EMBL/GenBank/DDBJ databases">
        <authorList>
            <person name="Pira H."/>
            <person name="Risdian C."/>
            <person name="Wink J."/>
        </authorList>
    </citation>
    <scope>NUCLEOTIDE SEQUENCE [LARGE SCALE GENOMIC DNA]</scope>
    <source>
        <strain evidence="10 11">WH53</strain>
    </source>
</reference>
<evidence type="ECO:0000259" key="9">
    <source>
        <dbReference type="PROSITE" id="PS50850"/>
    </source>
</evidence>
<dbReference type="InterPro" id="IPR011701">
    <property type="entry name" value="MFS"/>
</dbReference>
<keyword evidence="8" id="KW-0997">Cell inner membrane</keyword>
<feature type="transmembrane region" description="Helical" evidence="8">
    <location>
        <begin position="367"/>
        <end position="390"/>
    </location>
</feature>
<feature type="transmembrane region" description="Helical" evidence="8">
    <location>
        <begin position="333"/>
        <end position="355"/>
    </location>
</feature>
<dbReference type="Pfam" id="PF07690">
    <property type="entry name" value="MFS_1"/>
    <property type="match status" value="1"/>
</dbReference>
<dbReference type="PROSITE" id="PS50850">
    <property type="entry name" value="MFS"/>
    <property type="match status" value="1"/>
</dbReference>
<keyword evidence="4" id="KW-1003">Cell membrane</keyword>
<evidence type="ECO:0000256" key="5">
    <source>
        <dbReference type="ARBA" id="ARBA00022692"/>
    </source>
</evidence>
<evidence type="ECO:0000256" key="6">
    <source>
        <dbReference type="ARBA" id="ARBA00022989"/>
    </source>
</evidence>
<evidence type="ECO:0000256" key="8">
    <source>
        <dbReference type="RuleBase" id="RU365088"/>
    </source>
</evidence>
<proteinExistence type="inferred from homology"/>
<gene>
    <name evidence="10" type="ORF">KCG35_09250</name>
</gene>
<feature type="transmembrane region" description="Helical" evidence="8">
    <location>
        <begin position="216"/>
        <end position="236"/>
    </location>
</feature>
<dbReference type="Proteomes" id="UP000690515">
    <property type="component" value="Unassembled WGS sequence"/>
</dbReference>
<dbReference type="InterPro" id="IPR004812">
    <property type="entry name" value="Efflux_drug-R_Bcr/CmlA"/>
</dbReference>
<accession>A0ABS5ZB06</accession>
<evidence type="ECO:0000313" key="11">
    <source>
        <dbReference type="Proteomes" id="UP000690515"/>
    </source>
</evidence>
<feature type="transmembrane region" description="Helical" evidence="8">
    <location>
        <begin position="134"/>
        <end position="155"/>
    </location>
</feature>
<evidence type="ECO:0000256" key="1">
    <source>
        <dbReference type="ARBA" id="ARBA00004651"/>
    </source>
</evidence>
<feature type="transmembrane region" description="Helical" evidence="8">
    <location>
        <begin position="76"/>
        <end position="95"/>
    </location>
</feature>
<dbReference type="PANTHER" id="PTHR23502">
    <property type="entry name" value="MAJOR FACILITATOR SUPERFAMILY"/>
    <property type="match status" value="1"/>
</dbReference>
<dbReference type="PANTHER" id="PTHR23502:SF132">
    <property type="entry name" value="POLYAMINE TRANSPORTER 2-RELATED"/>
    <property type="match status" value="1"/>
</dbReference>
<dbReference type="SUPFAM" id="SSF103473">
    <property type="entry name" value="MFS general substrate transporter"/>
    <property type="match status" value="1"/>
</dbReference>
<feature type="transmembrane region" description="Helical" evidence="8">
    <location>
        <begin position="101"/>
        <end position="122"/>
    </location>
</feature>
<protein>
    <recommendedName>
        <fullName evidence="8">Bcr/CflA family efflux transporter</fullName>
    </recommendedName>
</protein>
<comment type="similarity">
    <text evidence="2 8">Belongs to the major facilitator superfamily. Bcr/CmlA family.</text>
</comment>
<evidence type="ECO:0000256" key="4">
    <source>
        <dbReference type="ARBA" id="ARBA00022475"/>
    </source>
</evidence>
<feature type="domain" description="Major facilitator superfamily (MFS) profile" evidence="9">
    <location>
        <begin position="10"/>
        <end position="395"/>
    </location>
</feature>
<keyword evidence="11" id="KW-1185">Reference proteome</keyword>
<feature type="transmembrane region" description="Helical" evidence="8">
    <location>
        <begin position="242"/>
        <end position="264"/>
    </location>
</feature>
<evidence type="ECO:0000256" key="7">
    <source>
        <dbReference type="ARBA" id="ARBA00023136"/>
    </source>
</evidence>
<dbReference type="InterPro" id="IPR020846">
    <property type="entry name" value="MFS_dom"/>
</dbReference>
<dbReference type="Gene3D" id="1.20.1720.10">
    <property type="entry name" value="Multidrug resistance protein D"/>
    <property type="match status" value="1"/>
</dbReference>
<feature type="transmembrane region" description="Helical" evidence="8">
    <location>
        <begin position="301"/>
        <end position="321"/>
    </location>
</feature>
<evidence type="ECO:0000256" key="2">
    <source>
        <dbReference type="ARBA" id="ARBA00006236"/>
    </source>
</evidence>